<feature type="transmembrane region" description="Helical" evidence="8">
    <location>
        <begin position="411"/>
        <end position="436"/>
    </location>
</feature>
<dbReference type="PROSITE" id="PS50850">
    <property type="entry name" value="MFS"/>
    <property type="match status" value="1"/>
</dbReference>
<name>A0A1Y1YI84_9PLEO</name>
<dbReference type="GO" id="GO:0005351">
    <property type="term" value="F:carbohydrate:proton symporter activity"/>
    <property type="evidence" value="ECO:0007669"/>
    <property type="project" value="TreeGrafter"/>
</dbReference>
<dbReference type="AlphaFoldDB" id="A0A1Y1YI84"/>
<feature type="transmembrane region" description="Helical" evidence="8">
    <location>
        <begin position="194"/>
        <end position="216"/>
    </location>
</feature>
<comment type="similarity">
    <text evidence="2 7">Belongs to the major facilitator superfamily. Sugar transporter (TC 2.A.1.1) family.</text>
</comment>
<keyword evidence="6 8" id="KW-0472">Membrane</keyword>
<evidence type="ECO:0000256" key="8">
    <source>
        <dbReference type="SAM" id="Phobius"/>
    </source>
</evidence>
<protein>
    <submittedName>
        <fullName evidence="10">MFS transporter</fullName>
    </submittedName>
</protein>
<feature type="transmembrane region" description="Helical" evidence="8">
    <location>
        <begin position="106"/>
        <end position="125"/>
    </location>
</feature>
<dbReference type="InterPro" id="IPR020846">
    <property type="entry name" value="MFS_dom"/>
</dbReference>
<organism evidence="10 11">
    <name type="scientific">Clohesyomyces aquaticus</name>
    <dbReference type="NCBI Taxonomy" id="1231657"/>
    <lineage>
        <taxon>Eukaryota</taxon>
        <taxon>Fungi</taxon>
        <taxon>Dikarya</taxon>
        <taxon>Ascomycota</taxon>
        <taxon>Pezizomycotina</taxon>
        <taxon>Dothideomycetes</taxon>
        <taxon>Pleosporomycetidae</taxon>
        <taxon>Pleosporales</taxon>
        <taxon>Lindgomycetaceae</taxon>
        <taxon>Clohesyomyces</taxon>
    </lineage>
</organism>
<feature type="transmembrane region" description="Helical" evidence="8">
    <location>
        <begin position="284"/>
        <end position="306"/>
    </location>
</feature>
<feature type="transmembrane region" description="Helical" evidence="8">
    <location>
        <begin position="318"/>
        <end position="339"/>
    </location>
</feature>
<evidence type="ECO:0000256" key="1">
    <source>
        <dbReference type="ARBA" id="ARBA00004141"/>
    </source>
</evidence>
<feature type="transmembrane region" description="Helical" evidence="8">
    <location>
        <begin position="448"/>
        <end position="466"/>
    </location>
</feature>
<evidence type="ECO:0000313" key="11">
    <source>
        <dbReference type="Proteomes" id="UP000193144"/>
    </source>
</evidence>
<dbReference type="InterPro" id="IPR050360">
    <property type="entry name" value="MFS_Sugar_Transporters"/>
</dbReference>
<evidence type="ECO:0000256" key="3">
    <source>
        <dbReference type="ARBA" id="ARBA00022448"/>
    </source>
</evidence>
<evidence type="ECO:0000313" key="10">
    <source>
        <dbReference type="EMBL" id="ORX97751.1"/>
    </source>
</evidence>
<keyword evidence="4 8" id="KW-0812">Transmembrane</keyword>
<dbReference type="PROSITE" id="PS00217">
    <property type="entry name" value="SUGAR_TRANSPORT_2"/>
    <property type="match status" value="1"/>
</dbReference>
<dbReference type="InterPro" id="IPR005829">
    <property type="entry name" value="Sugar_transporter_CS"/>
</dbReference>
<dbReference type="GO" id="GO:0016020">
    <property type="term" value="C:membrane"/>
    <property type="evidence" value="ECO:0007669"/>
    <property type="project" value="UniProtKB-SubCell"/>
</dbReference>
<sequence>MTGGEVTANPLKLDLRSHLKCLCVCFVATISTFQYGLDYAVIGGFLSMQGFLEVFGYKSTNPTTGRVRYNIDPTVQQLISSLMVIGTFISSLAVGPFSQKFGRKKGLWAATVINFAATGLMMGTTSVGALYFSRFLLGISVGWFLTFSQVYVHEAAPAHLRGIAFAVYQTQLSVGSVVGASIDYATHNMPNRLAYQIPLAAMFIAPALQSICLFFIPETPRWLIVQKREEEAEQSLRKLRNSNIDEAEFQAEFAEMRDGTRKQMEGSKTVFMDIWRGTYRRRTLLAIAVICFHAGTGSSWVVYYTTYYLEKAEVSDPFAYSILTTCCGILGVLFSFLYVRKVDRRAIMLWGCLGCGLFQLMPAVAWSIAPNSRAASSAVVASVALFKFAYTTLGPYAWLIGGEYPNNQHRGYVFGIASALNFLLTWLGTFTAPFFINPAALNWNAQYGYIWFASNIIMVVFTWFFLPETKDRTLEEIHEMFEAKLPARKFKGYKCTTVEEAARKASEKVAGIEEIEEVELKETRV</sequence>
<feature type="domain" description="Major facilitator superfamily (MFS) profile" evidence="9">
    <location>
        <begin position="24"/>
        <end position="470"/>
    </location>
</feature>
<gene>
    <name evidence="10" type="ORF">BCR34DRAFT_619308</name>
</gene>
<evidence type="ECO:0000256" key="5">
    <source>
        <dbReference type="ARBA" id="ARBA00022989"/>
    </source>
</evidence>
<evidence type="ECO:0000256" key="7">
    <source>
        <dbReference type="RuleBase" id="RU003346"/>
    </source>
</evidence>
<dbReference type="EMBL" id="MCFA01000228">
    <property type="protein sequence ID" value="ORX97751.1"/>
    <property type="molecule type" value="Genomic_DNA"/>
</dbReference>
<evidence type="ECO:0000256" key="6">
    <source>
        <dbReference type="ARBA" id="ARBA00023136"/>
    </source>
</evidence>
<feature type="transmembrane region" description="Helical" evidence="8">
    <location>
        <begin position="346"/>
        <end position="369"/>
    </location>
</feature>
<keyword evidence="5 8" id="KW-1133">Transmembrane helix</keyword>
<dbReference type="Gene3D" id="1.20.1250.20">
    <property type="entry name" value="MFS general substrate transporter like domains"/>
    <property type="match status" value="1"/>
</dbReference>
<feature type="transmembrane region" description="Helical" evidence="8">
    <location>
        <begin position="21"/>
        <end position="42"/>
    </location>
</feature>
<dbReference type="Proteomes" id="UP000193144">
    <property type="component" value="Unassembled WGS sequence"/>
</dbReference>
<keyword evidence="3 7" id="KW-0813">Transport</keyword>
<accession>A0A1Y1YI84</accession>
<keyword evidence="11" id="KW-1185">Reference proteome</keyword>
<proteinExistence type="inferred from homology"/>
<dbReference type="NCBIfam" id="TIGR00879">
    <property type="entry name" value="SP"/>
    <property type="match status" value="1"/>
</dbReference>
<dbReference type="FunFam" id="1.20.1250.20:FF:000078">
    <property type="entry name" value="MFS maltose transporter, putative"/>
    <property type="match status" value="1"/>
</dbReference>
<feature type="transmembrane region" description="Helical" evidence="8">
    <location>
        <begin position="75"/>
        <end position="94"/>
    </location>
</feature>
<dbReference type="SUPFAM" id="SSF103473">
    <property type="entry name" value="MFS general substrate transporter"/>
    <property type="match status" value="1"/>
</dbReference>
<evidence type="ECO:0000256" key="2">
    <source>
        <dbReference type="ARBA" id="ARBA00010992"/>
    </source>
</evidence>
<comment type="subcellular location">
    <subcellularLocation>
        <location evidence="1">Membrane</location>
        <topology evidence="1">Multi-pass membrane protein</topology>
    </subcellularLocation>
</comment>
<dbReference type="Pfam" id="PF00083">
    <property type="entry name" value="Sugar_tr"/>
    <property type="match status" value="1"/>
</dbReference>
<evidence type="ECO:0000256" key="4">
    <source>
        <dbReference type="ARBA" id="ARBA00022692"/>
    </source>
</evidence>
<feature type="transmembrane region" description="Helical" evidence="8">
    <location>
        <begin position="375"/>
        <end position="399"/>
    </location>
</feature>
<dbReference type="InterPro" id="IPR005828">
    <property type="entry name" value="MFS_sugar_transport-like"/>
</dbReference>
<dbReference type="PANTHER" id="PTHR48022:SF10">
    <property type="entry name" value="MAJOR FACILITATOR SUPERFAMILY (MFS) PROFILE DOMAIN-CONTAINING PROTEIN"/>
    <property type="match status" value="1"/>
</dbReference>
<dbReference type="InterPro" id="IPR003663">
    <property type="entry name" value="Sugar/inositol_transpt"/>
</dbReference>
<evidence type="ECO:0000259" key="9">
    <source>
        <dbReference type="PROSITE" id="PS50850"/>
    </source>
</evidence>
<reference evidence="10 11" key="1">
    <citation type="submission" date="2016-07" db="EMBL/GenBank/DDBJ databases">
        <title>Pervasive Adenine N6-methylation of Active Genes in Fungi.</title>
        <authorList>
            <consortium name="DOE Joint Genome Institute"/>
            <person name="Mondo S.J."/>
            <person name="Dannebaum R.O."/>
            <person name="Kuo R.C."/>
            <person name="Labutti K."/>
            <person name="Haridas S."/>
            <person name="Kuo A."/>
            <person name="Salamov A."/>
            <person name="Ahrendt S.R."/>
            <person name="Lipzen A."/>
            <person name="Sullivan W."/>
            <person name="Andreopoulos W.B."/>
            <person name="Clum A."/>
            <person name="Lindquist E."/>
            <person name="Daum C."/>
            <person name="Ramamoorthy G.K."/>
            <person name="Gryganskyi A."/>
            <person name="Culley D."/>
            <person name="Magnuson J.K."/>
            <person name="James T.Y."/>
            <person name="O'Malley M.A."/>
            <person name="Stajich J.E."/>
            <person name="Spatafora J.W."/>
            <person name="Visel A."/>
            <person name="Grigoriev I.V."/>
        </authorList>
    </citation>
    <scope>NUCLEOTIDE SEQUENCE [LARGE SCALE GENOMIC DNA]</scope>
    <source>
        <strain evidence="10 11">CBS 115471</strain>
    </source>
</reference>
<dbReference type="PANTHER" id="PTHR48022">
    <property type="entry name" value="PLASTIDIC GLUCOSE TRANSPORTER 4"/>
    <property type="match status" value="1"/>
</dbReference>
<dbReference type="OrthoDB" id="6612291at2759"/>
<comment type="caution">
    <text evidence="10">The sequence shown here is derived from an EMBL/GenBank/DDBJ whole genome shotgun (WGS) entry which is preliminary data.</text>
</comment>
<dbReference type="InterPro" id="IPR036259">
    <property type="entry name" value="MFS_trans_sf"/>
</dbReference>